<name>M0QQI7_9ACTN</name>
<dbReference type="Proteomes" id="UP000011666">
    <property type="component" value="Unassembled WGS sequence"/>
</dbReference>
<reference evidence="2 3" key="1">
    <citation type="submission" date="2013-01" db="EMBL/GenBank/DDBJ databases">
        <title>Whole genome shotgun sequence of Gordonia soli NBRC 108243.</title>
        <authorList>
            <person name="Isaki-Nakamura S."/>
            <person name="Hosoyama A."/>
            <person name="Tsuchikane K."/>
            <person name="Ando Y."/>
            <person name="Baba S."/>
            <person name="Ohji S."/>
            <person name="Hamada M."/>
            <person name="Tamura T."/>
            <person name="Yamazoe A."/>
            <person name="Yamazaki S."/>
            <person name="Fujita N."/>
        </authorList>
    </citation>
    <scope>NUCLEOTIDE SEQUENCE [LARGE SCALE GENOMIC DNA]</scope>
    <source>
        <strain evidence="2 3">NBRC 108243</strain>
    </source>
</reference>
<dbReference type="STRING" id="1223545.GS4_26_01600"/>
<feature type="region of interest" description="Disordered" evidence="1">
    <location>
        <begin position="1"/>
        <end position="22"/>
    </location>
</feature>
<gene>
    <name evidence="2" type="ORF">GS4_26_01600</name>
</gene>
<evidence type="ECO:0000313" key="2">
    <source>
        <dbReference type="EMBL" id="GAC69712.1"/>
    </source>
</evidence>
<dbReference type="EMBL" id="BANX01000026">
    <property type="protein sequence ID" value="GAC69712.1"/>
    <property type="molecule type" value="Genomic_DNA"/>
</dbReference>
<dbReference type="AlphaFoldDB" id="M0QQI7"/>
<organism evidence="2 3">
    <name type="scientific">Gordonia soli NBRC 108243</name>
    <dbReference type="NCBI Taxonomy" id="1223545"/>
    <lineage>
        <taxon>Bacteria</taxon>
        <taxon>Bacillati</taxon>
        <taxon>Actinomycetota</taxon>
        <taxon>Actinomycetes</taxon>
        <taxon>Mycobacteriales</taxon>
        <taxon>Gordoniaceae</taxon>
        <taxon>Gordonia</taxon>
    </lineage>
</organism>
<accession>M0QQI7</accession>
<protein>
    <submittedName>
        <fullName evidence="2">Uncharacterized protein</fullName>
    </submittedName>
</protein>
<keyword evidence="3" id="KW-1185">Reference proteome</keyword>
<evidence type="ECO:0000256" key="1">
    <source>
        <dbReference type="SAM" id="MobiDB-lite"/>
    </source>
</evidence>
<sequence length="62" mass="7340">MRHRQFVEPAEREFRRETTSRHAEQFTPAVISVMSTPRWFTGSDARRHIVYEVHLTNGSPSR</sequence>
<comment type="caution">
    <text evidence="2">The sequence shown here is derived from an EMBL/GenBank/DDBJ whole genome shotgun (WGS) entry which is preliminary data.</text>
</comment>
<evidence type="ECO:0000313" key="3">
    <source>
        <dbReference type="Proteomes" id="UP000011666"/>
    </source>
</evidence>
<proteinExistence type="predicted"/>